<evidence type="ECO:0000313" key="13">
    <source>
        <dbReference type="Proteomes" id="UP000005627"/>
    </source>
</evidence>
<keyword evidence="6" id="KW-0805">Transcription regulation</keyword>
<name>G8ZP43_TORDE</name>
<feature type="binding site" evidence="10">
    <location>
        <position position="175"/>
    </location>
    <ligand>
        <name>Zn(2+)</name>
        <dbReference type="ChEBI" id="CHEBI:29105"/>
        <label>2</label>
    </ligand>
</feature>
<evidence type="ECO:0000256" key="2">
    <source>
        <dbReference type="ARBA" id="ARBA00010210"/>
    </source>
</evidence>
<evidence type="ECO:0000259" key="11">
    <source>
        <dbReference type="SMART" id="SM00249"/>
    </source>
</evidence>
<evidence type="ECO:0000256" key="9">
    <source>
        <dbReference type="PIRSR" id="PIRSR628651-50"/>
    </source>
</evidence>
<comment type="similarity">
    <text evidence="2">Belongs to the ING family.</text>
</comment>
<evidence type="ECO:0000256" key="10">
    <source>
        <dbReference type="PIRSR" id="PIRSR628651-51"/>
    </source>
</evidence>
<keyword evidence="13" id="KW-1185">Reference proteome</keyword>
<dbReference type="InterPro" id="IPR013083">
    <property type="entry name" value="Znf_RING/FYVE/PHD"/>
</dbReference>
<dbReference type="eggNOG" id="KOG1973">
    <property type="taxonomic scope" value="Eukaryota"/>
</dbReference>
<feature type="binding site" evidence="10">
    <location>
        <position position="148"/>
    </location>
    <ligand>
        <name>Zn(2+)</name>
        <dbReference type="ChEBI" id="CHEBI:29105"/>
        <label>2</label>
    </ligand>
</feature>
<dbReference type="InterPro" id="IPR011011">
    <property type="entry name" value="Znf_FYVE_PHD"/>
</dbReference>
<dbReference type="HOGENOM" id="CLU_074406_1_0_1"/>
<dbReference type="STRING" id="1076872.G8ZP43"/>
<feature type="site" description="Histone H3K4me3 binding" evidence="9">
    <location>
        <position position="149"/>
    </location>
</feature>
<dbReference type="FunFam" id="3.30.40.10:FF:000569">
    <property type="entry name" value="Chromatin modification-related protein"/>
    <property type="match status" value="1"/>
</dbReference>
<dbReference type="Gene3D" id="3.30.40.10">
    <property type="entry name" value="Zinc/RING finger domain, C3HC4 (zinc finger)"/>
    <property type="match status" value="1"/>
</dbReference>
<feature type="binding site" evidence="10">
    <location>
        <position position="153"/>
    </location>
    <ligand>
        <name>Zn(2+)</name>
        <dbReference type="ChEBI" id="CHEBI:29105"/>
        <label>2</label>
    </ligand>
</feature>
<feature type="binding site" evidence="10">
    <location>
        <position position="179"/>
    </location>
    <ligand>
        <name>Zn(2+)</name>
        <dbReference type="ChEBI" id="CHEBI:29105"/>
        <label>2</label>
    </ligand>
</feature>
<keyword evidence="8" id="KW-0539">Nucleus</keyword>
<evidence type="ECO:0000256" key="3">
    <source>
        <dbReference type="ARBA" id="ARBA00022723"/>
    </source>
</evidence>
<dbReference type="SUPFAM" id="SSF57903">
    <property type="entry name" value="FYVE/PHD zinc finger"/>
    <property type="match status" value="1"/>
</dbReference>
<feature type="binding site" evidence="10">
    <location>
        <position position="137"/>
    </location>
    <ligand>
        <name>Zn(2+)</name>
        <dbReference type="ChEBI" id="CHEBI:29105"/>
        <label>1</label>
    </ligand>
</feature>
<evidence type="ECO:0000313" key="12">
    <source>
        <dbReference type="EMBL" id="CCE90387.1"/>
    </source>
</evidence>
<feature type="binding site" evidence="10">
    <location>
        <position position="135"/>
    </location>
    <ligand>
        <name>Zn(2+)</name>
        <dbReference type="ChEBI" id="CHEBI:29105"/>
        <label>1</label>
    </ligand>
</feature>
<dbReference type="Proteomes" id="UP000005627">
    <property type="component" value="Chromosome 2"/>
</dbReference>
<gene>
    <name evidence="12" type="primary">TDEL0B02580</name>
    <name evidence="12" type="ORF">TDEL_0B02580</name>
</gene>
<dbReference type="AlphaFoldDB" id="G8ZP43"/>
<organism evidence="12 13">
    <name type="scientific">Torulaspora delbrueckii</name>
    <name type="common">Yeast</name>
    <name type="synonym">Candida colliculosa</name>
    <dbReference type="NCBI Taxonomy" id="4950"/>
    <lineage>
        <taxon>Eukaryota</taxon>
        <taxon>Fungi</taxon>
        <taxon>Dikarya</taxon>
        <taxon>Ascomycota</taxon>
        <taxon>Saccharomycotina</taxon>
        <taxon>Saccharomycetes</taxon>
        <taxon>Saccharomycetales</taxon>
        <taxon>Saccharomycetaceae</taxon>
        <taxon>Torulaspora</taxon>
    </lineage>
</organism>
<keyword evidence="5 10" id="KW-0862">Zinc</keyword>
<keyword evidence="4" id="KW-0863">Zinc-finger</keyword>
<feature type="binding site" evidence="10">
    <location>
        <position position="162"/>
    </location>
    <ligand>
        <name>Zn(2+)</name>
        <dbReference type="ChEBI" id="CHEBI:29105"/>
        <label>1</label>
    </ligand>
</feature>
<protein>
    <recommendedName>
        <fullName evidence="11">Zinc finger PHD-type domain-containing protein</fullName>
    </recommendedName>
</protein>
<feature type="binding site" evidence="10">
    <location>
        <position position="159"/>
    </location>
    <ligand>
        <name>Zn(2+)</name>
        <dbReference type="ChEBI" id="CHEBI:29105"/>
        <label>1</label>
    </ligand>
</feature>
<feature type="domain" description="Zinc finger PHD-type" evidence="11">
    <location>
        <begin position="134"/>
        <end position="180"/>
    </location>
</feature>
<evidence type="ECO:0000256" key="6">
    <source>
        <dbReference type="ARBA" id="ARBA00023015"/>
    </source>
</evidence>
<dbReference type="EMBL" id="HE616743">
    <property type="protein sequence ID" value="CCE90387.1"/>
    <property type="molecule type" value="Genomic_DNA"/>
</dbReference>
<evidence type="ECO:0000256" key="7">
    <source>
        <dbReference type="ARBA" id="ARBA00023163"/>
    </source>
</evidence>
<dbReference type="InterPro" id="IPR028651">
    <property type="entry name" value="ING_fam"/>
</dbReference>
<dbReference type="GO" id="GO:0032968">
    <property type="term" value="P:positive regulation of transcription elongation by RNA polymerase II"/>
    <property type="evidence" value="ECO:0007669"/>
    <property type="project" value="EnsemblFungi"/>
</dbReference>
<proteinExistence type="inferred from homology"/>
<dbReference type="InParanoid" id="G8ZP43"/>
<dbReference type="RefSeq" id="XP_003679598.1">
    <property type="nucleotide sequence ID" value="XM_003679550.1"/>
</dbReference>
<dbReference type="GO" id="GO:1990467">
    <property type="term" value="C:NuA3a histone acetyltransferase complex"/>
    <property type="evidence" value="ECO:0007669"/>
    <property type="project" value="EnsemblFungi"/>
</dbReference>
<evidence type="ECO:0000256" key="1">
    <source>
        <dbReference type="ARBA" id="ARBA00004123"/>
    </source>
</evidence>
<dbReference type="GO" id="GO:0008270">
    <property type="term" value="F:zinc ion binding"/>
    <property type="evidence" value="ECO:0007669"/>
    <property type="project" value="UniProtKB-KW"/>
</dbReference>
<keyword evidence="3 10" id="KW-0479">Metal-binding</keyword>
<dbReference type="PANTHER" id="PTHR10333:SF103">
    <property type="entry name" value="INHIBITOR OF GROWTH PROTEIN 3"/>
    <property type="match status" value="1"/>
</dbReference>
<dbReference type="OrthoDB" id="5411773at2759"/>
<keyword evidence="7" id="KW-0804">Transcription</keyword>
<feature type="site" description="Histone H3K4me3 binding" evidence="9">
    <location>
        <position position="134"/>
    </location>
</feature>
<dbReference type="SMART" id="SM00249">
    <property type="entry name" value="PHD"/>
    <property type="match status" value="1"/>
</dbReference>
<sequence length="187" mass="22082">MDVRYNFLNTLDHYPCELIRTLWTLQSLDLQQSEPNVPEERRKWLAMQMSTQAELLEQLTEERIKALQSHREDLVQLQGIRKRCKVVRKRQRNQAVKEKANKLTIKLNLKPKGHTQPARVQNVKSIEEEPEEKYCFCNNVSYGAMIACDNDNCPLEWFHYGCVGMNKPPNGKWYCSTQCREQAKKRK</sequence>
<dbReference type="InterPro" id="IPR001965">
    <property type="entry name" value="Znf_PHD"/>
</dbReference>
<reference evidence="12 13" key="1">
    <citation type="journal article" date="2011" name="Proc. Natl. Acad. Sci. U.S.A.">
        <title>Evolutionary erosion of yeast sex chromosomes by mating-type switching accidents.</title>
        <authorList>
            <person name="Gordon J.L."/>
            <person name="Armisen D."/>
            <person name="Proux-Wera E."/>
            <person name="Oheigeartaigh S.S."/>
            <person name="Byrne K.P."/>
            <person name="Wolfe K.H."/>
        </authorList>
    </citation>
    <scope>NUCLEOTIDE SEQUENCE [LARGE SCALE GENOMIC DNA]</scope>
    <source>
        <strain evidence="13">ATCC 10662 / CBS 1146 / NBRC 0425 / NCYC 2629 / NRRL Y-866</strain>
    </source>
</reference>
<dbReference type="KEGG" id="tdl:TDEL_0B02580"/>
<dbReference type="FunCoup" id="G8ZP43">
    <property type="interactions" value="165"/>
</dbReference>
<feature type="site" description="Histone H3K4me3 binding" evidence="9">
    <location>
        <position position="145"/>
    </location>
</feature>
<dbReference type="GeneID" id="11504308"/>
<dbReference type="GO" id="GO:0005634">
    <property type="term" value="C:nucleus"/>
    <property type="evidence" value="ECO:0007669"/>
    <property type="project" value="UniProtKB-SubCell"/>
</dbReference>
<feature type="site" description="Histone H3K4me3 binding" evidence="9">
    <location>
        <position position="157"/>
    </location>
</feature>
<comment type="subcellular location">
    <subcellularLocation>
        <location evidence="1">Nucleus</location>
    </subcellularLocation>
</comment>
<evidence type="ECO:0000256" key="4">
    <source>
        <dbReference type="ARBA" id="ARBA00022771"/>
    </source>
</evidence>
<evidence type="ECO:0000256" key="8">
    <source>
        <dbReference type="ARBA" id="ARBA00023242"/>
    </source>
</evidence>
<dbReference type="GO" id="GO:0004402">
    <property type="term" value="F:histone acetyltransferase activity"/>
    <property type="evidence" value="ECO:0007669"/>
    <property type="project" value="EnsemblFungi"/>
</dbReference>
<dbReference type="GO" id="GO:0140002">
    <property type="term" value="F:histone H3K4me3 reader activity"/>
    <property type="evidence" value="ECO:0007669"/>
    <property type="project" value="EnsemblFungi"/>
</dbReference>
<dbReference type="PANTHER" id="PTHR10333">
    <property type="entry name" value="INHIBITOR OF GROWTH PROTEIN"/>
    <property type="match status" value="1"/>
</dbReference>
<accession>G8ZP43</accession>
<evidence type="ECO:0000256" key="5">
    <source>
        <dbReference type="ARBA" id="ARBA00022833"/>
    </source>
</evidence>